<evidence type="ECO:0000313" key="3">
    <source>
        <dbReference type="Proteomes" id="UP000813461"/>
    </source>
</evidence>
<organism evidence="2 3">
    <name type="scientific">Paraphoma chrysanthemicola</name>
    <dbReference type="NCBI Taxonomy" id="798071"/>
    <lineage>
        <taxon>Eukaryota</taxon>
        <taxon>Fungi</taxon>
        <taxon>Dikarya</taxon>
        <taxon>Ascomycota</taxon>
        <taxon>Pezizomycotina</taxon>
        <taxon>Dothideomycetes</taxon>
        <taxon>Pleosporomycetidae</taxon>
        <taxon>Pleosporales</taxon>
        <taxon>Pleosporineae</taxon>
        <taxon>Phaeosphaeriaceae</taxon>
        <taxon>Paraphoma</taxon>
    </lineage>
</organism>
<evidence type="ECO:0000256" key="1">
    <source>
        <dbReference type="SAM" id="MobiDB-lite"/>
    </source>
</evidence>
<comment type="caution">
    <text evidence="2">The sequence shown here is derived from an EMBL/GenBank/DDBJ whole genome shotgun (WGS) entry which is preliminary data.</text>
</comment>
<feature type="region of interest" description="Disordered" evidence="1">
    <location>
        <begin position="35"/>
        <end position="123"/>
    </location>
</feature>
<feature type="compositionally biased region" description="Acidic residues" evidence="1">
    <location>
        <begin position="51"/>
        <end position="60"/>
    </location>
</feature>
<reference evidence="2" key="1">
    <citation type="journal article" date="2021" name="Nat. Commun.">
        <title>Genetic determinants of endophytism in the Arabidopsis root mycobiome.</title>
        <authorList>
            <person name="Mesny F."/>
            <person name="Miyauchi S."/>
            <person name="Thiergart T."/>
            <person name="Pickel B."/>
            <person name="Atanasova L."/>
            <person name="Karlsson M."/>
            <person name="Huettel B."/>
            <person name="Barry K.W."/>
            <person name="Haridas S."/>
            <person name="Chen C."/>
            <person name="Bauer D."/>
            <person name="Andreopoulos W."/>
            <person name="Pangilinan J."/>
            <person name="LaButti K."/>
            <person name="Riley R."/>
            <person name="Lipzen A."/>
            <person name="Clum A."/>
            <person name="Drula E."/>
            <person name="Henrissat B."/>
            <person name="Kohler A."/>
            <person name="Grigoriev I.V."/>
            <person name="Martin F.M."/>
            <person name="Hacquard S."/>
        </authorList>
    </citation>
    <scope>NUCLEOTIDE SEQUENCE</scope>
    <source>
        <strain evidence="2">MPI-SDFR-AT-0120</strain>
    </source>
</reference>
<name>A0A8K0VY06_9PLEO</name>
<dbReference type="AlphaFoldDB" id="A0A8K0VY06"/>
<dbReference type="OrthoDB" id="5213630at2759"/>
<keyword evidence="3" id="KW-1185">Reference proteome</keyword>
<sequence length="475" mass="53901">MTALSPDIRDSTFRSLKLTCPSAEVVHDEFPSASTVSPLMEHTNPNPFGDADGEWSDEEVLIPRSRRKTQYIPPHVKVTSAETSSEGSTASSPSPNRLNVNGSPMVPPKSPSRPDVRAGSSQDDLVQRFYQVTRERDALRKELQRKSVGPHGIPLRDSVVYKSEEKTLIEELHALRYEIRIWSEEYFSGPIKASSKRPHLHRAKELFAPLSDNYTTYVKNPAERPLLVQAYLWSKLQQKIFSNWQKGCGYVWAGKLGDKKLRAINDTLRKAVKNEEEAEAYHHWRSNTVNLLVPLVEGKWRPTFDAAPVLKRISRFCSRMRRKLRPWSVRSLRDGKEQLHTIVSAAVALDLKMKRQRADYRFVTFTGGKKDEFYGYGFYESEMEDVYDDEDSSHPYASRSGGGVKGRKVELALAPALERCGNANGYTFDQSFILVKADVSCKRLEKPGPKKRRGSVGSRHRAGVRSLGKVWDKYA</sequence>
<gene>
    <name evidence="2" type="ORF">FB567DRAFT_343552</name>
</gene>
<dbReference type="Proteomes" id="UP000813461">
    <property type="component" value="Unassembled WGS sequence"/>
</dbReference>
<feature type="compositionally biased region" description="Low complexity" evidence="1">
    <location>
        <begin position="80"/>
        <end position="95"/>
    </location>
</feature>
<protein>
    <submittedName>
        <fullName evidence="2">Uncharacterized protein</fullName>
    </submittedName>
</protein>
<accession>A0A8K0VY06</accession>
<evidence type="ECO:0000313" key="2">
    <source>
        <dbReference type="EMBL" id="KAH7087327.1"/>
    </source>
</evidence>
<dbReference type="EMBL" id="JAGMVJ010000009">
    <property type="protein sequence ID" value="KAH7087327.1"/>
    <property type="molecule type" value="Genomic_DNA"/>
</dbReference>
<proteinExistence type="predicted"/>